<dbReference type="FunFam" id="3.40.1160.10:FF:000001">
    <property type="entry name" value="Uridylate kinase"/>
    <property type="match status" value="1"/>
</dbReference>
<comment type="subcellular location">
    <subcellularLocation>
        <location evidence="1 11">Cytoplasm</location>
    </subcellularLocation>
</comment>
<keyword evidence="6 11" id="KW-0547">Nucleotide-binding</keyword>
<evidence type="ECO:0000256" key="6">
    <source>
        <dbReference type="ARBA" id="ARBA00022741"/>
    </source>
</evidence>
<feature type="binding site" evidence="11">
    <location>
        <begin position="9"/>
        <end position="12"/>
    </location>
    <ligand>
        <name>ATP</name>
        <dbReference type="ChEBI" id="CHEBI:30616"/>
    </ligand>
</feature>
<comment type="activity regulation">
    <text evidence="11">Inhibited by UTP.</text>
</comment>
<keyword evidence="9 11" id="KW-0665">Pyrimidine biosynthesis</keyword>
<feature type="binding site" evidence="11">
    <location>
        <position position="72"/>
    </location>
    <ligand>
        <name>UMP</name>
        <dbReference type="ChEBI" id="CHEBI:57865"/>
    </ligand>
</feature>
<dbReference type="NCBIfam" id="TIGR02075">
    <property type="entry name" value="pyrH_bact"/>
    <property type="match status" value="1"/>
</dbReference>
<accession>A0A449A6E8</accession>
<dbReference type="GO" id="GO:0044210">
    <property type="term" value="P:'de novo' CTP biosynthetic process"/>
    <property type="evidence" value="ECO:0007669"/>
    <property type="project" value="UniProtKB-UniRule"/>
</dbReference>
<dbReference type="GO" id="GO:0005737">
    <property type="term" value="C:cytoplasm"/>
    <property type="evidence" value="ECO:0007669"/>
    <property type="project" value="UniProtKB-SubCell"/>
</dbReference>
<keyword evidence="8 11" id="KW-0067">ATP-binding</keyword>
<dbReference type="EC" id="2.7.4.22" evidence="11"/>
<dbReference type="CDD" id="cd04254">
    <property type="entry name" value="AAK_UMPK-PyrH-Ec"/>
    <property type="match status" value="1"/>
</dbReference>
<comment type="catalytic activity">
    <reaction evidence="10 11">
        <text>UMP + ATP = UDP + ADP</text>
        <dbReference type="Rhea" id="RHEA:24400"/>
        <dbReference type="ChEBI" id="CHEBI:30616"/>
        <dbReference type="ChEBI" id="CHEBI:57865"/>
        <dbReference type="ChEBI" id="CHEBI:58223"/>
        <dbReference type="ChEBI" id="CHEBI:456216"/>
        <dbReference type="EC" id="2.7.4.22"/>
    </reaction>
</comment>
<evidence type="ECO:0000256" key="1">
    <source>
        <dbReference type="ARBA" id="ARBA00004496"/>
    </source>
</evidence>
<dbReference type="Gene3D" id="3.40.1160.10">
    <property type="entry name" value="Acetylglutamate kinase-like"/>
    <property type="match status" value="1"/>
</dbReference>
<dbReference type="RefSeq" id="WP_129720179.1">
    <property type="nucleotide sequence ID" value="NZ_LR214951.1"/>
</dbReference>
<feature type="binding site" evidence="11">
    <location>
        <position position="162"/>
    </location>
    <ligand>
        <name>ATP</name>
        <dbReference type="ChEBI" id="CHEBI:30616"/>
    </ligand>
</feature>
<feature type="binding site" evidence="11">
    <location>
        <position position="53"/>
    </location>
    <ligand>
        <name>ATP</name>
        <dbReference type="ChEBI" id="CHEBI:30616"/>
    </ligand>
</feature>
<feature type="binding site" evidence="11">
    <location>
        <position position="168"/>
    </location>
    <ligand>
        <name>ATP</name>
        <dbReference type="ChEBI" id="CHEBI:30616"/>
    </ligand>
</feature>
<protein>
    <recommendedName>
        <fullName evidence="11">Uridylate kinase</fullName>
        <shortName evidence="11">UK</shortName>
        <ecNumber evidence="11">2.7.4.22</ecNumber>
    </recommendedName>
    <alternativeName>
        <fullName evidence="11">Uridine monophosphate kinase</fullName>
        <shortName evidence="11">UMP kinase</shortName>
        <shortName evidence="11">UMPK</shortName>
    </alternativeName>
</protein>
<reference evidence="13 14" key="1">
    <citation type="submission" date="2019-01" db="EMBL/GenBank/DDBJ databases">
        <authorList>
            <consortium name="Pathogen Informatics"/>
        </authorList>
    </citation>
    <scope>NUCLEOTIDE SEQUENCE [LARGE SCALE GENOMIC DNA]</scope>
    <source>
        <strain evidence="13 14">NCTC10166</strain>
    </source>
</reference>
<dbReference type="InterPro" id="IPR011817">
    <property type="entry name" value="Uridylate_kinase"/>
</dbReference>
<dbReference type="PANTHER" id="PTHR42833">
    <property type="entry name" value="URIDYLATE KINASE"/>
    <property type="match status" value="1"/>
</dbReference>
<dbReference type="PIRSF" id="PIRSF005650">
    <property type="entry name" value="Uridylate_kin"/>
    <property type="match status" value="1"/>
</dbReference>
<dbReference type="EMBL" id="LR214951">
    <property type="protein sequence ID" value="VEU59814.1"/>
    <property type="molecule type" value="Genomic_DNA"/>
</dbReference>
<dbReference type="KEGG" id="mnu:NCTC10166_00800"/>
<evidence type="ECO:0000313" key="13">
    <source>
        <dbReference type="EMBL" id="VEU59814.1"/>
    </source>
</evidence>
<dbReference type="InterPro" id="IPR036393">
    <property type="entry name" value="AceGlu_kinase-like_sf"/>
</dbReference>
<evidence type="ECO:0000256" key="7">
    <source>
        <dbReference type="ARBA" id="ARBA00022777"/>
    </source>
</evidence>
<dbReference type="HAMAP" id="MF_01220_B">
    <property type="entry name" value="PyrH_B"/>
    <property type="match status" value="1"/>
</dbReference>
<proteinExistence type="inferred from homology"/>
<dbReference type="Pfam" id="PF00696">
    <property type="entry name" value="AA_kinase"/>
    <property type="match status" value="1"/>
</dbReference>
<feature type="binding site" evidence="11">
    <location>
        <begin position="134"/>
        <end position="141"/>
    </location>
    <ligand>
        <name>UMP</name>
        <dbReference type="ChEBI" id="CHEBI:57865"/>
    </ligand>
</feature>
<dbReference type="GO" id="GO:0033862">
    <property type="term" value="F:UMP kinase activity"/>
    <property type="evidence" value="ECO:0007669"/>
    <property type="project" value="UniProtKB-EC"/>
</dbReference>
<feature type="binding site" evidence="11">
    <location>
        <position position="57"/>
    </location>
    <ligand>
        <name>ATP</name>
        <dbReference type="ChEBI" id="CHEBI:30616"/>
    </ligand>
</feature>
<dbReference type="GO" id="GO:0006225">
    <property type="term" value="P:UDP biosynthetic process"/>
    <property type="evidence" value="ECO:0007669"/>
    <property type="project" value="TreeGrafter"/>
</dbReference>
<evidence type="ECO:0000313" key="14">
    <source>
        <dbReference type="Proteomes" id="UP000289440"/>
    </source>
</evidence>
<dbReference type="UniPathway" id="UPA00159">
    <property type="reaction ID" value="UER00275"/>
</dbReference>
<dbReference type="PANTHER" id="PTHR42833:SF4">
    <property type="entry name" value="URIDYLATE KINASE PUMPKIN, CHLOROPLASTIC"/>
    <property type="match status" value="1"/>
</dbReference>
<sequence length="238" mass="26696">MKYKKILLKLSGESLANKKESLAIDYNLVKNIAKQLKKILELKIKIAIVVGGGNFWRGVSAEKNGIKRNRADYIGMLATIMNGLALQSGFQQEGLNARVLSSINIDKRISEYYINEKSVKYLDNNDILIFVGGTGRPFFTTDTASTLYASEIKADVILAGKNGVDGVYDKDPNIFPDAKRYDKISYDEVIQKNLKVMDSTSMSMARDNNIDIIVFDIKEKDSIFRVLEGKITYTKVTK</sequence>
<feature type="domain" description="Aspartate/glutamate/uridylate kinase" evidence="12">
    <location>
        <begin position="4"/>
        <end position="216"/>
    </location>
</feature>
<comment type="pathway">
    <text evidence="2 11">Pyrimidine metabolism; CTP biosynthesis via de novo pathway; UDP from UMP (UMPK route): step 1/1.</text>
</comment>
<feature type="binding site" evidence="11">
    <location>
        <position position="171"/>
    </location>
    <ligand>
        <name>ATP</name>
        <dbReference type="ChEBI" id="CHEBI:30616"/>
    </ligand>
</feature>
<comment type="function">
    <text evidence="11">Catalyzes the reversible phosphorylation of UMP to UDP.</text>
</comment>
<gene>
    <name evidence="11 13" type="primary">pyrH</name>
    <name evidence="13" type="ORF">NCTC10166_00800</name>
</gene>
<evidence type="ECO:0000256" key="9">
    <source>
        <dbReference type="ARBA" id="ARBA00022975"/>
    </source>
</evidence>
<evidence type="ECO:0000256" key="10">
    <source>
        <dbReference type="ARBA" id="ARBA00047767"/>
    </source>
</evidence>
<comment type="subunit">
    <text evidence="11">Homohexamer.</text>
</comment>
<evidence type="ECO:0000256" key="8">
    <source>
        <dbReference type="ARBA" id="ARBA00022840"/>
    </source>
</evidence>
<keyword evidence="14" id="KW-1185">Reference proteome</keyword>
<evidence type="ECO:0000256" key="5">
    <source>
        <dbReference type="ARBA" id="ARBA00022679"/>
    </source>
</evidence>
<dbReference type="InterPro" id="IPR015963">
    <property type="entry name" value="Uridylate_kinase_bac"/>
</dbReference>
<dbReference type="GO" id="GO:0005524">
    <property type="term" value="F:ATP binding"/>
    <property type="evidence" value="ECO:0007669"/>
    <property type="project" value="UniProtKB-KW"/>
</dbReference>
<feature type="binding site" evidence="11">
    <location>
        <position position="52"/>
    </location>
    <ligand>
        <name>UMP</name>
        <dbReference type="ChEBI" id="CHEBI:57865"/>
    </ligand>
</feature>
<dbReference type="Proteomes" id="UP000289440">
    <property type="component" value="Chromosome"/>
</dbReference>
<evidence type="ECO:0000256" key="4">
    <source>
        <dbReference type="ARBA" id="ARBA00022490"/>
    </source>
</evidence>
<dbReference type="AlphaFoldDB" id="A0A449A6E8"/>
<dbReference type="InterPro" id="IPR001048">
    <property type="entry name" value="Asp/Glu/Uridylate_kinase"/>
</dbReference>
<evidence type="ECO:0000259" key="12">
    <source>
        <dbReference type="Pfam" id="PF00696"/>
    </source>
</evidence>
<evidence type="ECO:0000256" key="3">
    <source>
        <dbReference type="ARBA" id="ARBA00007614"/>
    </source>
</evidence>
<evidence type="ECO:0000256" key="11">
    <source>
        <dbReference type="HAMAP-Rule" id="MF_01220"/>
    </source>
</evidence>
<keyword evidence="5 11" id="KW-0808">Transferase</keyword>
<dbReference type="SUPFAM" id="SSF53633">
    <property type="entry name" value="Carbamate kinase-like"/>
    <property type="match status" value="1"/>
</dbReference>
<dbReference type="OrthoDB" id="9807458at2"/>
<keyword evidence="7 11" id="KW-0418">Kinase</keyword>
<comment type="similarity">
    <text evidence="3 11">Belongs to the UMP kinase family.</text>
</comment>
<organism evidence="13 14">
    <name type="scientific">Mesomycoplasma neurolyticum</name>
    <dbReference type="NCBI Taxonomy" id="2120"/>
    <lineage>
        <taxon>Bacteria</taxon>
        <taxon>Bacillati</taxon>
        <taxon>Mycoplasmatota</taxon>
        <taxon>Mycoplasmoidales</taxon>
        <taxon>Metamycoplasmataceae</taxon>
        <taxon>Mesomycoplasma</taxon>
    </lineage>
</organism>
<evidence type="ECO:0000256" key="2">
    <source>
        <dbReference type="ARBA" id="ARBA00004791"/>
    </source>
</evidence>
<comment type="caution">
    <text evidence="11">Lacks conserved residue(s) required for the propagation of feature annotation.</text>
</comment>
<keyword evidence="4 11" id="KW-0963">Cytoplasm</keyword>
<name>A0A449A6E8_9BACT</name>